<keyword evidence="4" id="KW-0418">Kinase</keyword>
<name>A0ABQ2HIB6_9BACT</name>
<keyword evidence="5" id="KW-0902">Two-component regulatory system</keyword>
<protein>
    <recommendedName>
        <fullName evidence="2">histidine kinase</fullName>
        <ecNumber evidence="2">2.7.13.3</ecNumber>
    </recommendedName>
</protein>
<dbReference type="PANTHER" id="PTHR24421">
    <property type="entry name" value="NITRATE/NITRITE SENSOR PROTEIN NARX-RELATED"/>
    <property type="match status" value="1"/>
</dbReference>
<keyword evidence="3" id="KW-0808">Transferase</keyword>
<dbReference type="SUPFAM" id="SSF55874">
    <property type="entry name" value="ATPase domain of HSP90 chaperone/DNA topoisomerase II/histidine kinase"/>
    <property type="match status" value="1"/>
</dbReference>
<evidence type="ECO:0000259" key="6">
    <source>
        <dbReference type="SMART" id="SM00387"/>
    </source>
</evidence>
<dbReference type="InterPro" id="IPR050482">
    <property type="entry name" value="Sensor_HK_TwoCompSys"/>
</dbReference>
<evidence type="ECO:0000313" key="8">
    <source>
        <dbReference type="Proteomes" id="UP000632339"/>
    </source>
</evidence>
<evidence type="ECO:0000256" key="3">
    <source>
        <dbReference type="ARBA" id="ARBA00022679"/>
    </source>
</evidence>
<organism evidence="7 8">
    <name type="scientific">Dyadobacter beijingensis</name>
    <dbReference type="NCBI Taxonomy" id="365489"/>
    <lineage>
        <taxon>Bacteria</taxon>
        <taxon>Pseudomonadati</taxon>
        <taxon>Bacteroidota</taxon>
        <taxon>Cytophagia</taxon>
        <taxon>Cytophagales</taxon>
        <taxon>Spirosomataceae</taxon>
        <taxon>Dyadobacter</taxon>
    </lineage>
</organism>
<dbReference type="PANTHER" id="PTHR24421:SF10">
    <property type="entry name" value="NITRATE_NITRITE SENSOR PROTEIN NARQ"/>
    <property type="match status" value="1"/>
</dbReference>
<sequence length="229" mass="25664">MQEVSDITNQYQREILKAQLEMQEQTFRYISEEIHDNIGQLLTIVRINLSMIGEVKHVDSDVVTVTKKLLDDATSGLRGLSRRLNAEFVGQQPFSNSLRLHLNLIEAAGIHRVSLELHGEETEFEPGVKVIVFRIVQEALNNILKHADAHTISIALMYFPQETVLRIRDDGQGFDASKLNGTDRQKMGVGTHTMHYRANLIGAQFSIESKQGAGTLVQMTLPANRTAAM</sequence>
<accession>A0ABQ2HIB6</accession>
<comment type="caution">
    <text evidence="7">The sequence shown here is derived from an EMBL/GenBank/DDBJ whole genome shotgun (WGS) entry which is preliminary data.</text>
</comment>
<dbReference type="CDD" id="cd16917">
    <property type="entry name" value="HATPase_UhpB-NarQ-NarX-like"/>
    <property type="match status" value="1"/>
</dbReference>
<evidence type="ECO:0000256" key="4">
    <source>
        <dbReference type="ARBA" id="ARBA00022777"/>
    </source>
</evidence>
<dbReference type="EC" id="2.7.13.3" evidence="2"/>
<dbReference type="SMART" id="SM00387">
    <property type="entry name" value="HATPase_c"/>
    <property type="match status" value="1"/>
</dbReference>
<dbReference type="EMBL" id="BMLI01000001">
    <property type="protein sequence ID" value="GGM82732.1"/>
    <property type="molecule type" value="Genomic_DNA"/>
</dbReference>
<keyword evidence="8" id="KW-1185">Reference proteome</keyword>
<evidence type="ECO:0000313" key="7">
    <source>
        <dbReference type="EMBL" id="GGM82732.1"/>
    </source>
</evidence>
<evidence type="ECO:0000256" key="2">
    <source>
        <dbReference type="ARBA" id="ARBA00012438"/>
    </source>
</evidence>
<reference evidence="8" key="1">
    <citation type="journal article" date="2019" name="Int. J. Syst. Evol. Microbiol.">
        <title>The Global Catalogue of Microorganisms (GCM) 10K type strain sequencing project: providing services to taxonomists for standard genome sequencing and annotation.</title>
        <authorList>
            <consortium name="The Broad Institute Genomics Platform"/>
            <consortium name="The Broad Institute Genome Sequencing Center for Infectious Disease"/>
            <person name="Wu L."/>
            <person name="Ma J."/>
        </authorList>
    </citation>
    <scope>NUCLEOTIDE SEQUENCE [LARGE SCALE GENOMIC DNA]</scope>
    <source>
        <strain evidence="8">CGMCC 1.6375</strain>
    </source>
</reference>
<evidence type="ECO:0000256" key="1">
    <source>
        <dbReference type="ARBA" id="ARBA00000085"/>
    </source>
</evidence>
<dbReference type="InterPro" id="IPR003594">
    <property type="entry name" value="HATPase_dom"/>
</dbReference>
<comment type="catalytic activity">
    <reaction evidence="1">
        <text>ATP + protein L-histidine = ADP + protein N-phospho-L-histidine.</text>
        <dbReference type="EC" id="2.7.13.3"/>
    </reaction>
</comment>
<dbReference type="Gene3D" id="3.30.565.10">
    <property type="entry name" value="Histidine kinase-like ATPase, C-terminal domain"/>
    <property type="match status" value="1"/>
</dbReference>
<feature type="domain" description="Histidine kinase/HSP90-like ATPase" evidence="6">
    <location>
        <begin position="127"/>
        <end position="225"/>
    </location>
</feature>
<gene>
    <name evidence="7" type="ORF">GCM10010967_13020</name>
</gene>
<dbReference type="InterPro" id="IPR036890">
    <property type="entry name" value="HATPase_C_sf"/>
</dbReference>
<dbReference type="Pfam" id="PF02518">
    <property type="entry name" value="HATPase_c"/>
    <property type="match status" value="1"/>
</dbReference>
<dbReference type="Proteomes" id="UP000632339">
    <property type="component" value="Unassembled WGS sequence"/>
</dbReference>
<proteinExistence type="predicted"/>
<evidence type="ECO:0000256" key="5">
    <source>
        <dbReference type="ARBA" id="ARBA00023012"/>
    </source>
</evidence>